<evidence type="ECO:0000313" key="2">
    <source>
        <dbReference type="Proteomes" id="UP000251891"/>
    </source>
</evidence>
<organism evidence="1 2">
    <name type="scientific">Actinomadura craniellae</name>
    <dbReference type="NCBI Taxonomy" id="2231787"/>
    <lineage>
        <taxon>Bacteria</taxon>
        <taxon>Bacillati</taxon>
        <taxon>Actinomycetota</taxon>
        <taxon>Actinomycetes</taxon>
        <taxon>Streptosporangiales</taxon>
        <taxon>Thermomonosporaceae</taxon>
        <taxon>Actinomadura</taxon>
    </lineage>
</organism>
<dbReference type="RefSeq" id="WP_111869359.1">
    <property type="nucleotide sequence ID" value="NZ_QLYX01000008.1"/>
</dbReference>
<reference evidence="1 2" key="1">
    <citation type="submission" date="2018-06" db="EMBL/GenBank/DDBJ databases">
        <title>Actinomadura craniellae sp. nov. isolated from marine sponge Craniella sp.</title>
        <authorList>
            <person name="Li L."/>
            <person name="Xu Q.H."/>
            <person name="Lin H.W."/>
            <person name="Lu Y.H."/>
        </authorList>
    </citation>
    <scope>NUCLEOTIDE SEQUENCE [LARGE SCALE GENOMIC DNA]</scope>
    <source>
        <strain evidence="1 2">LHW63021</strain>
    </source>
</reference>
<accession>A0A365H401</accession>
<dbReference type="EMBL" id="QLYX01000008">
    <property type="protein sequence ID" value="RAY13821.1"/>
    <property type="molecule type" value="Genomic_DNA"/>
</dbReference>
<dbReference type="AlphaFoldDB" id="A0A365H401"/>
<name>A0A365H401_9ACTN</name>
<sequence>MAQMLYYPGSTPPEAALFQAVLYWDSVASIAPHEDEWRRQAVMTERGRTMLELRDLGLYEPISLFDAADSLRNAFAVERNRLLAQVTREELEPPAEDADFDGVSNWYSISRFPADWTTWLVDHGLARWREGGYGVRVNQKLRHVLFAVAADYLVRQNEGPHATGPRRFTYTGDDGFFWAVNSPAARTRRCWQVDVGDLFPMPAPGTDITKVIAFRDRYGDERRRLVQEVTRLQSDLAARHDDNPHEVFEGMRLALADAVTDLDKAAQASKLTWIRGGVFSFVALGAGATAAAVSPEQATTLPAAVTAASLAMQVIGGLAVNVATGQIAPSRSTDTSHRYLQRTRNEYGTPRTWHLDR</sequence>
<evidence type="ECO:0000313" key="1">
    <source>
        <dbReference type="EMBL" id="RAY13821.1"/>
    </source>
</evidence>
<proteinExistence type="predicted"/>
<keyword evidence="2" id="KW-1185">Reference proteome</keyword>
<protein>
    <submittedName>
        <fullName evidence="1">Uncharacterized protein</fullName>
    </submittedName>
</protein>
<gene>
    <name evidence="1" type="ORF">DPM19_19430</name>
</gene>
<comment type="caution">
    <text evidence="1">The sequence shown here is derived from an EMBL/GenBank/DDBJ whole genome shotgun (WGS) entry which is preliminary data.</text>
</comment>
<dbReference type="OrthoDB" id="3694713at2"/>
<dbReference type="Proteomes" id="UP000251891">
    <property type="component" value="Unassembled WGS sequence"/>
</dbReference>